<comment type="caution">
    <text evidence="1">The sequence shown here is derived from an EMBL/GenBank/DDBJ whole genome shotgun (WGS) entry which is preliminary data.</text>
</comment>
<name>A0A5J4ILR7_9FLAO</name>
<evidence type="ECO:0000313" key="1">
    <source>
        <dbReference type="EMBL" id="GER57955.1"/>
    </source>
</evidence>
<evidence type="ECO:0000313" key="2">
    <source>
        <dbReference type="Proteomes" id="UP000326509"/>
    </source>
</evidence>
<dbReference type="EMBL" id="BKCG01000001">
    <property type="protein sequence ID" value="GER57955.1"/>
    <property type="molecule type" value="Genomic_DNA"/>
</dbReference>
<dbReference type="PROSITE" id="PS51257">
    <property type="entry name" value="PROKAR_LIPOPROTEIN"/>
    <property type="match status" value="1"/>
</dbReference>
<accession>A0A5J4ILR7</accession>
<keyword evidence="2" id="KW-1185">Reference proteome</keyword>
<organism evidence="1 2">
    <name type="scientific">Patiriisocius marinus</name>
    <dbReference type="NCBI Taxonomy" id="1397112"/>
    <lineage>
        <taxon>Bacteria</taxon>
        <taxon>Pseudomonadati</taxon>
        <taxon>Bacteroidota</taxon>
        <taxon>Flavobacteriia</taxon>
        <taxon>Flavobacteriales</taxon>
        <taxon>Flavobacteriaceae</taxon>
        <taxon>Patiriisocius</taxon>
    </lineage>
</organism>
<dbReference type="OrthoDB" id="1438790at2"/>
<dbReference type="AlphaFoldDB" id="A0A5J4ILR7"/>
<gene>
    <name evidence="1" type="ORF">ULMA_00630</name>
</gene>
<sequence length="197" mass="23167">MKKQSFGILTLVFAILIFGCEQKPEPKKSKFKVAKDYAEFTSKMENNDTLNIGVLLSMCMWSEYDNLQITKSNDSIFLQLKEKRVMDDEPLHFSKVFYDLKNDTLNLEKMIIDFDINYQEQISSPFFIINNPKENDTLLLRTTGLGNRGFNIERYQNIMAKLYPEEMAEYRKEYFTPIPIPPPPPMTIEYKETKLDE</sequence>
<reference evidence="1 2" key="1">
    <citation type="submission" date="2019-08" db="EMBL/GenBank/DDBJ databases">
        <title>Draft genome sequence of Ulvibacter marinus type strain NBRC 109484.</title>
        <authorList>
            <person name="Kawano K."/>
            <person name="Ushijima N."/>
            <person name="Kihara M."/>
            <person name="Itoh H."/>
        </authorList>
    </citation>
    <scope>NUCLEOTIDE SEQUENCE [LARGE SCALE GENOMIC DNA]</scope>
    <source>
        <strain evidence="1 2">NBRC 109484</strain>
    </source>
</reference>
<evidence type="ECO:0008006" key="3">
    <source>
        <dbReference type="Google" id="ProtNLM"/>
    </source>
</evidence>
<protein>
    <recommendedName>
        <fullName evidence="3">Lipoprotein</fullName>
    </recommendedName>
</protein>
<dbReference type="Proteomes" id="UP000326509">
    <property type="component" value="Unassembled WGS sequence"/>
</dbReference>
<dbReference type="RefSeq" id="WP_151672058.1">
    <property type="nucleotide sequence ID" value="NZ_BKCG01000001.1"/>
</dbReference>
<proteinExistence type="predicted"/>